<evidence type="ECO:0000313" key="1">
    <source>
        <dbReference type="EMBL" id="TDX83981.1"/>
    </source>
</evidence>
<dbReference type="AlphaFoldDB" id="A0A4R8I9Q1"/>
<proteinExistence type="predicted"/>
<accession>A0A4R8I9Q1</accession>
<dbReference type="Proteomes" id="UP000295313">
    <property type="component" value="Unassembled WGS sequence"/>
</dbReference>
<evidence type="ECO:0000313" key="2">
    <source>
        <dbReference type="Proteomes" id="UP000295313"/>
    </source>
</evidence>
<sequence>MEIYDLIEDEFGRIPEEDDEDYNDEDYGDLNKCYPMIVSNDGVLWGSQGFLTYSAIKQLGL</sequence>
<name>A0A4R8I9Q1_9FLAO</name>
<keyword evidence="2" id="KW-1185">Reference proteome</keyword>
<organism evidence="1 2">
    <name type="scientific">Epilithonimonas xixisoli</name>
    <dbReference type="NCBI Taxonomy" id="1476462"/>
    <lineage>
        <taxon>Bacteria</taxon>
        <taxon>Pseudomonadati</taxon>
        <taxon>Bacteroidota</taxon>
        <taxon>Flavobacteriia</taxon>
        <taxon>Flavobacteriales</taxon>
        <taxon>Weeksellaceae</taxon>
        <taxon>Chryseobacterium group</taxon>
        <taxon>Epilithonimonas</taxon>
    </lineage>
</organism>
<reference evidence="1 2" key="1">
    <citation type="submission" date="2019-03" db="EMBL/GenBank/DDBJ databases">
        <title>Genomic Encyclopedia of Type Strains, Phase III (KMG-III): the genomes of soil and plant-associated and newly described type strains.</title>
        <authorList>
            <person name="Whitman W."/>
        </authorList>
    </citation>
    <scope>NUCLEOTIDE SEQUENCE [LARGE SCALE GENOMIC DNA]</scope>
    <source>
        <strain evidence="1 2">CGMCC 1.12802</strain>
    </source>
</reference>
<protein>
    <submittedName>
        <fullName evidence="1">Uncharacterized protein</fullName>
    </submittedName>
</protein>
<dbReference type="EMBL" id="SOEO01000002">
    <property type="protein sequence ID" value="TDX83981.1"/>
    <property type="molecule type" value="Genomic_DNA"/>
</dbReference>
<comment type="caution">
    <text evidence="1">The sequence shown here is derived from an EMBL/GenBank/DDBJ whole genome shotgun (WGS) entry which is preliminary data.</text>
</comment>
<dbReference type="RefSeq" id="WP_133944033.1">
    <property type="nucleotide sequence ID" value="NZ_SOEO01000002.1"/>
</dbReference>
<gene>
    <name evidence="1" type="ORF">B0I22_1569</name>
</gene>